<evidence type="ECO:0000313" key="1">
    <source>
        <dbReference type="EMBL" id="OXC75555.1"/>
    </source>
</evidence>
<protein>
    <submittedName>
        <fullName evidence="1">Uncharacterized protein</fullName>
    </submittedName>
</protein>
<gene>
    <name evidence="1" type="ORF">BSU04_26290</name>
</gene>
<evidence type="ECO:0000313" key="2">
    <source>
        <dbReference type="Proteomes" id="UP000214720"/>
    </source>
</evidence>
<dbReference type="Proteomes" id="UP000214720">
    <property type="component" value="Unassembled WGS sequence"/>
</dbReference>
<organism evidence="1 2">
    <name type="scientific">Caballeronia sordidicola</name>
    <name type="common">Burkholderia sordidicola</name>
    <dbReference type="NCBI Taxonomy" id="196367"/>
    <lineage>
        <taxon>Bacteria</taxon>
        <taxon>Pseudomonadati</taxon>
        <taxon>Pseudomonadota</taxon>
        <taxon>Betaproteobacteria</taxon>
        <taxon>Burkholderiales</taxon>
        <taxon>Burkholderiaceae</taxon>
        <taxon>Caballeronia</taxon>
    </lineage>
</organism>
<name>A0A226WWJ4_CABSO</name>
<dbReference type="EMBL" id="MTHB01000166">
    <property type="protein sequence ID" value="OXC75555.1"/>
    <property type="molecule type" value="Genomic_DNA"/>
</dbReference>
<reference evidence="2" key="1">
    <citation type="submission" date="2017-01" db="EMBL/GenBank/DDBJ databases">
        <title>Genome Analysis of Deinococcus marmoris KOPRI26562.</title>
        <authorList>
            <person name="Kim J.H."/>
            <person name="Oh H.-M."/>
        </authorList>
    </citation>
    <scope>NUCLEOTIDE SEQUENCE [LARGE SCALE GENOMIC DNA]</scope>
    <source>
        <strain evidence="2">PAMC 26633</strain>
    </source>
</reference>
<comment type="caution">
    <text evidence="1">The sequence shown here is derived from an EMBL/GenBank/DDBJ whole genome shotgun (WGS) entry which is preliminary data.</text>
</comment>
<accession>A0A226WWJ4</accession>
<dbReference type="AlphaFoldDB" id="A0A226WWJ4"/>
<sequence length="48" mass="5262">MRVDPQPLLEPTLHLWPLQRSIDDSQVGCAAHTFSAEADKMAVNSATI</sequence>
<proteinExistence type="predicted"/>